<feature type="transmembrane region" description="Helical" evidence="1">
    <location>
        <begin position="38"/>
        <end position="57"/>
    </location>
</feature>
<dbReference type="EMBL" id="FOQD01000017">
    <property type="protein sequence ID" value="SFJ27319.1"/>
    <property type="molecule type" value="Genomic_DNA"/>
</dbReference>
<dbReference type="RefSeq" id="WP_092054542.1">
    <property type="nucleotide sequence ID" value="NZ_FOQD01000017.1"/>
</dbReference>
<keyword evidence="1" id="KW-0472">Membrane</keyword>
<dbReference type="Proteomes" id="UP000199518">
    <property type="component" value="Unassembled WGS sequence"/>
</dbReference>
<gene>
    <name evidence="2" type="ORF">SAMN05421753_117101</name>
</gene>
<keyword evidence="1" id="KW-1133">Transmembrane helix</keyword>
<organism evidence="2 3">
    <name type="scientific">Planctomicrobium piriforme</name>
    <dbReference type="NCBI Taxonomy" id="1576369"/>
    <lineage>
        <taxon>Bacteria</taxon>
        <taxon>Pseudomonadati</taxon>
        <taxon>Planctomycetota</taxon>
        <taxon>Planctomycetia</taxon>
        <taxon>Planctomycetales</taxon>
        <taxon>Planctomycetaceae</taxon>
        <taxon>Planctomicrobium</taxon>
    </lineage>
</organism>
<keyword evidence="1" id="KW-0812">Transmembrane</keyword>
<dbReference type="AlphaFoldDB" id="A0A1I3Q0S5"/>
<proteinExistence type="predicted"/>
<evidence type="ECO:0000256" key="1">
    <source>
        <dbReference type="SAM" id="Phobius"/>
    </source>
</evidence>
<keyword evidence="3" id="KW-1185">Reference proteome</keyword>
<accession>A0A1I3Q0S5</accession>
<reference evidence="3" key="1">
    <citation type="submission" date="2016-10" db="EMBL/GenBank/DDBJ databases">
        <authorList>
            <person name="Varghese N."/>
            <person name="Submissions S."/>
        </authorList>
    </citation>
    <scope>NUCLEOTIDE SEQUENCE [LARGE SCALE GENOMIC DNA]</scope>
    <source>
        <strain evidence="3">DSM 26348</strain>
    </source>
</reference>
<evidence type="ECO:0000313" key="2">
    <source>
        <dbReference type="EMBL" id="SFJ27319.1"/>
    </source>
</evidence>
<dbReference type="OrthoDB" id="3813329at2"/>
<name>A0A1I3Q0S5_9PLAN</name>
<evidence type="ECO:0000313" key="3">
    <source>
        <dbReference type="Proteomes" id="UP000199518"/>
    </source>
</evidence>
<protein>
    <submittedName>
        <fullName evidence="2">Uncharacterized protein</fullName>
    </submittedName>
</protein>
<sequence>MKSISASIIVLSGVLLCGIGNGILLPSLPTKDHGHLARFAGYLIVVVGMYFWCKLMARKDAGDDS</sequence>
<dbReference type="STRING" id="1576369.SAMN05421753_117101"/>